<organism evidence="2 3">
    <name type="scientific">Nicotiana attenuata</name>
    <name type="common">Coyote tobacco</name>
    <dbReference type="NCBI Taxonomy" id="49451"/>
    <lineage>
        <taxon>Eukaryota</taxon>
        <taxon>Viridiplantae</taxon>
        <taxon>Streptophyta</taxon>
        <taxon>Embryophyta</taxon>
        <taxon>Tracheophyta</taxon>
        <taxon>Spermatophyta</taxon>
        <taxon>Magnoliopsida</taxon>
        <taxon>eudicotyledons</taxon>
        <taxon>Gunneridae</taxon>
        <taxon>Pentapetalae</taxon>
        <taxon>asterids</taxon>
        <taxon>lamiids</taxon>
        <taxon>Solanales</taxon>
        <taxon>Solanaceae</taxon>
        <taxon>Nicotianoideae</taxon>
        <taxon>Nicotianeae</taxon>
        <taxon>Nicotiana</taxon>
    </lineage>
</organism>
<evidence type="ECO:0000313" key="2">
    <source>
        <dbReference type="EMBL" id="OIS97658.1"/>
    </source>
</evidence>
<gene>
    <name evidence="2" type="ORF">A4A49_04331</name>
</gene>
<name>A0A1J6IFE0_NICAT</name>
<protein>
    <submittedName>
        <fullName evidence="2">Uncharacterized protein</fullName>
    </submittedName>
</protein>
<sequence>MEELSRKLDLLIEKLVHNHDVFLGSTPREGLQLDNSSSRPYKGEYNEQGRPQRSSHHAKYEFPYFDGVDPCSWLRKEERKGQLMSIWRNLKTLSMGIDQKSYYPEELFLEFSVEWLKEEIRHTVKMLNPFSLSQVVDKARHQENLLIALSKTEKGQWNKATTSNYQQNIRGIRLSMGNAGNRLFETRRAQGLYYKCGEKYHQGNQCQQNLNAISVTTEEQEVEPIGEIKGDNMNYDVKPTEEPMDEAICLNVL</sequence>
<dbReference type="AlphaFoldDB" id="A0A1J6IFE0"/>
<keyword evidence="3" id="KW-1185">Reference proteome</keyword>
<proteinExistence type="predicted"/>
<accession>A0A1J6IFE0</accession>
<evidence type="ECO:0000313" key="3">
    <source>
        <dbReference type="Proteomes" id="UP000187609"/>
    </source>
</evidence>
<dbReference type="Proteomes" id="UP000187609">
    <property type="component" value="Unassembled WGS sequence"/>
</dbReference>
<dbReference type="Gramene" id="OIS97658">
    <property type="protein sequence ID" value="OIS97658"/>
    <property type="gene ID" value="A4A49_04331"/>
</dbReference>
<evidence type="ECO:0000256" key="1">
    <source>
        <dbReference type="SAM" id="MobiDB-lite"/>
    </source>
</evidence>
<reference evidence="2" key="1">
    <citation type="submission" date="2016-11" db="EMBL/GenBank/DDBJ databases">
        <title>The genome of Nicotiana attenuata.</title>
        <authorList>
            <person name="Xu S."/>
            <person name="Brockmoeller T."/>
            <person name="Gaquerel E."/>
            <person name="Navarro A."/>
            <person name="Kuhl H."/>
            <person name="Gase K."/>
            <person name="Ling Z."/>
            <person name="Zhou W."/>
            <person name="Kreitzer C."/>
            <person name="Stanke M."/>
            <person name="Tang H."/>
            <person name="Lyons E."/>
            <person name="Pandey P."/>
            <person name="Pandey S.P."/>
            <person name="Timmermann B."/>
            <person name="Baldwin I.T."/>
        </authorList>
    </citation>
    <scope>NUCLEOTIDE SEQUENCE [LARGE SCALE GENOMIC DNA]</scope>
    <source>
        <strain evidence="2">UT</strain>
    </source>
</reference>
<comment type="caution">
    <text evidence="2">The sequence shown here is derived from an EMBL/GenBank/DDBJ whole genome shotgun (WGS) entry which is preliminary data.</text>
</comment>
<feature type="region of interest" description="Disordered" evidence="1">
    <location>
        <begin position="27"/>
        <end position="56"/>
    </location>
</feature>
<dbReference type="EMBL" id="MJEQ01037192">
    <property type="protein sequence ID" value="OIS97658.1"/>
    <property type="molecule type" value="Genomic_DNA"/>
</dbReference>